<dbReference type="InterPro" id="IPR002686">
    <property type="entry name" value="Transposase_17"/>
</dbReference>
<evidence type="ECO:0000259" key="1">
    <source>
        <dbReference type="SMART" id="SM01321"/>
    </source>
</evidence>
<evidence type="ECO:0000313" key="2">
    <source>
        <dbReference type="EMBL" id="MFC7386059.1"/>
    </source>
</evidence>
<dbReference type="Pfam" id="PF01797">
    <property type="entry name" value="Y1_Tnp"/>
    <property type="match status" value="1"/>
</dbReference>
<name>A0ABW2P9T9_9ACTN</name>
<feature type="domain" description="Transposase IS200-like" evidence="1">
    <location>
        <begin position="12"/>
        <end position="122"/>
    </location>
</feature>
<sequence length="133" mass="15269">MTRQVRTSPGAAYDLGCRLVWCPKYRRPVVGGRVKAAEHGRPIVALEVMPGRGWLLVKLYPNTTPSFVTDRFKGFIPYHLRVRFAHLRSRLPTLWSRWSRSYVVATAGAVPAEMVRCYIQTQDERIPKQESRA</sequence>
<dbReference type="Proteomes" id="UP001596496">
    <property type="component" value="Unassembled WGS sequence"/>
</dbReference>
<protein>
    <submittedName>
        <fullName evidence="2">IS200/IS605 family transposase</fullName>
    </submittedName>
</protein>
<comment type="caution">
    <text evidence="2">The sequence shown here is derived from an EMBL/GenBank/DDBJ whole genome shotgun (WGS) entry which is preliminary data.</text>
</comment>
<dbReference type="InterPro" id="IPR036515">
    <property type="entry name" value="Transposase_17_sf"/>
</dbReference>
<reference evidence="3" key="1">
    <citation type="journal article" date="2019" name="Int. J. Syst. Evol. Microbiol.">
        <title>The Global Catalogue of Microorganisms (GCM) 10K type strain sequencing project: providing services to taxonomists for standard genome sequencing and annotation.</title>
        <authorList>
            <consortium name="The Broad Institute Genomics Platform"/>
            <consortium name="The Broad Institute Genome Sequencing Center for Infectious Disease"/>
            <person name="Wu L."/>
            <person name="Ma J."/>
        </authorList>
    </citation>
    <scope>NUCLEOTIDE SEQUENCE [LARGE SCALE GENOMIC DNA]</scope>
    <source>
        <strain evidence="3">CECT 7649</strain>
    </source>
</reference>
<organism evidence="2 3">
    <name type="scientific">Sphaerisporangium rhizosphaerae</name>
    <dbReference type="NCBI Taxonomy" id="2269375"/>
    <lineage>
        <taxon>Bacteria</taxon>
        <taxon>Bacillati</taxon>
        <taxon>Actinomycetota</taxon>
        <taxon>Actinomycetes</taxon>
        <taxon>Streptosporangiales</taxon>
        <taxon>Streptosporangiaceae</taxon>
        <taxon>Sphaerisporangium</taxon>
    </lineage>
</organism>
<evidence type="ECO:0000313" key="3">
    <source>
        <dbReference type="Proteomes" id="UP001596496"/>
    </source>
</evidence>
<proteinExistence type="predicted"/>
<dbReference type="NCBIfam" id="NF033573">
    <property type="entry name" value="transpos_IS200"/>
    <property type="match status" value="1"/>
</dbReference>
<dbReference type="RefSeq" id="WP_380829871.1">
    <property type="nucleotide sequence ID" value="NZ_JBHTCG010000023.1"/>
</dbReference>
<dbReference type="SUPFAM" id="SSF143422">
    <property type="entry name" value="Transposase IS200-like"/>
    <property type="match status" value="1"/>
</dbReference>
<keyword evidence="3" id="KW-1185">Reference proteome</keyword>
<dbReference type="SMART" id="SM01321">
    <property type="entry name" value="Y1_Tnp"/>
    <property type="match status" value="1"/>
</dbReference>
<accession>A0ABW2P9T9</accession>
<dbReference type="Gene3D" id="3.30.70.1290">
    <property type="entry name" value="Transposase IS200-like"/>
    <property type="match status" value="1"/>
</dbReference>
<dbReference type="PANTHER" id="PTHR33360:SF2">
    <property type="entry name" value="TRANSPOSASE FOR INSERTION SEQUENCE ELEMENT IS200"/>
    <property type="match status" value="1"/>
</dbReference>
<gene>
    <name evidence="2" type="primary">tnpA</name>
    <name evidence="2" type="ORF">ACFQSB_27885</name>
</gene>
<dbReference type="PANTHER" id="PTHR33360">
    <property type="entry name" value="TRANSPOSASE FOR INSERTION SEQUENCE ELEMENT IS200"/>
    <property type="match status" value="1"/>
</dbReference>
<dbReference type="EMBL" id="JBHTCG010000023">
    <property type="protein sequence ID" value="MFC7386059.1"/>
    <property type="molecule type" value="Genomic_DNA"/>
</dbReference>